<evidence type="ECO:0008006" key="4">
    <source>
        <dbReference type="Google" id="ProtNLM"/>
    </source>
</evidence>
<dbReference type="STRING" id="503106.A0A218ZDZ3"/>
<comment type="caution">
    <text evidence="2">The sequence shown here is derived from an EMBL/GenBank/DDBJ whole genome shotgun (WGS) entry which is preliminary data.</text>
</comment>
<dbReference type="SMART" id="SM00855">
    <property type="entry name" value="PGAM"/>
    <property type="match status" value="1"/>
</dbReference>
<feature type="compositionally biased region" description="Polar residues" evidence="1">
    <location>
        <begin position="501"/>
        <end position="525"/>
    </location>
</feature>
<feature type="region of interest" description="Disordered" evidence="1">
    <location>
        <begin position="235"/>
        <end position="291"/>
    </location>
</feature>
<feature type="region of interest" description="Disordered" evidence="1">
    <location>
        <begin position="471"/>
        <end position="490"/>
    </location>
</feature>
<proteinExistence type="predicted"/>
<dbReference type="CDD" id="cd07040">
    <property type="entry name" value="HP"/>
    <property type="match status" value="1"/>
</dbReference>
<dbReference type="PANTHER" id="PTHR16469:SF27">
    <property type="entry name" value="UBIQUITIN-ASSOCIATED AND SH3 DOMAIN-CONTAINING BA-RELATED"/>
    <property type="match status" value="1"/>
</dbReference>
<organism evidence="2 3">
    <name type="scientific">Diplocarpon coronariae</name>
    <dbReference type="NCBI Taxonomy" id="2795749"/>
    <lineage>
        <taxon>Eukaryota</taxon>
        <taxon>Fungi</taxon>
        <taxon>Dikarya</taxon>
        <taxon>Ascomycota</taxon>
        <taxon>Pezizomycotina</taxon>
        <taxon>Leotiomycetes</taxon>
        <taxon>Helotiales</taxon>
        <taxon>Drepanopezizaceae</taxon>
        <taxon>Diplocarpon</taxon>
    </lineage>
</organism>
<dbReference type="SUPFAM" id="SSF53254">
    <property type="entry name" value="Phosphoglycerate mutase-like"/>
    <property type="match status" value="1"/>
</dbReference>
<dbReference type="Gene3D" id="3.40.50.1240">
    <property type="entry name" value="Phosphoglycerate mutase-like"/>
    <property type="match status" value="2"/>
</dbReference>
<dbReference type="InParanoid" id="A0A218ZDZ3"/>
<evidence type="ECO:0000313" key="3">
    <source>
        <dbReference type="Proteomes" id="UP000242519"/>
    </source>
</evidence>
<protein>
    <recommendedName>
        <fullName evidence="4">Phosphoglycerate mutase family protein</fullName>
    </recommendedName>
</protein>
<name>A0A218ZDZ3_9HELO</name>
<dbReference type="AlphaFoldDB" id="A0A218ZDZ3"/>
<keyword evidence="3" id="KW-1185">Reference proteome</keyword>
<dbReference type="InterPro" id="IPR029033">
    <property type="entry name" value="His_PPase_superfam"/>
</dbReference>
<dbReference type="OrthoDB" id="3898179at2759"/>
<dbReference type="EMBL" id="MZNU01000068">
    <property type="protein sequence ID" value="OWP05495.1"/>
    <property type="molecule type" value="Genomic_DNA"/>
</dbReference>
<feature type="compositionally biased region" description="Basic and acidic residues" evidence="1">
    <location>
        <begin position="578"/>
        <end position="587"/>
    </location>
</feature>
<accession>A0A218ZDZ3</accession>
<feature type="compositionally biased region" description="Polar residues" evidence="1">
    <location>
        <begin position="263"/>
        <end position="283"/>
    </location>
</feature>
<feature type="region of interest" description="Disordered" evidence="1">
    <location>
        <begin position="499"/>
        <end position="529"/>
    </location>
</feature>
<dbReference type="Proteomes" id="UP000242519">
    <property type="component" value="Unassembled WGS sequence"/>
</dbReference>
<sequence>MGWPPAVIIVVRHGARLDAADKQWHLTSPTPYDPPLTYGGWTQSRALGARIASILRSRETDDEVLTASEGGARKRRHKVIIHTSPFLRCVQTSAAISAGLAQNPGHTNHHNQKQSSSPLARPTTMHSSPRIRPSESTGSPSLDPMPELECLRLNGRPNEQPENIKKSTVRVDAFLGEWLSPDYFEHITPPPGSVMMVAGAKADLLRREDCSPLSHVKEPSATSVGFPGGWGSPVVSASEKKEDDGLSSLSSLGQSLPRRDRTSSLSNVGSNASRHGHRTSPNSLAPGAEHGVYQPPVPAYAISGSDPIPAGYVAHSRDACVDVDYQWDSMREPQNWGNGGEYGEEWSSMHKRFRKGLQQLVGWYSNSDDPGKLLTKSPIHPSVDEDDAEDEDTDLVLILVTHGAGCNALIGALTNQPVLLDVGMASLTMAVRKPTPPISPTITPGHSRASSRTLSISDLYDVKLVANTEHLRSTASTPSSSRSPSVSSLPAFRESYRERYSNNGGSLDGSNFAKSRPAPTSSNFGSIRRTATIAGSVPRSYTPARQTSIGLWSAPKPEVEQPEEEQEDSMILNFGDDTTTKDEKEQEAPAAAVPAAKTPEFEHENEHEDDDVAPLGGGLWGSPKPPGYAEKIREIAPKRRWTVNERDRALH</sequence>
<evidence type="ECO:0000256" key="1">
    <source>
        <dbReference type="SAM" id="MobiDB-lite"/>
    </source>
</evidence>
<dbReference type="PANTHER" id="PTHR16469">
    <property type="entry name" value="UBIQUITIN-ASSOCIATED AND SH3 DOMAIN-CONTAINING BA-RELATED"/>
    <property type="match status" value="1"/>
</dbReference>
<dbReference type="InterPro" id="IPR013078">
    <property type="entry name" value="His_Pase_superF_clade-1"/>
</dbReference>
<feature type="compositionally biased region" description="Low complexity" evidence="1">
    <location>
        <begin position="473"/>
        <end position="490"/>
    </location>
</feature>
<gene>
    <name evidence="2" type="ORF">B2J93_7839</name>
</gene>
<evidence type="ECO:0000313" key="2">
    <source>
        <dbReference type="EMBL" id="OWP05495.1"/>
    </source>
</evidence>
<feature type="compositionally biased region" description="Low complexity" evidence="1">
    <location>
        <begin position="246"/>
        <end position="256"/>
    </location>
</feature>
<feature type="compositionally biased region" description="Basic and acidic residues" evidence="1">
    <location>
        <begin position="630"/>
        <end position="651"/>
    </location>
</feature>
<feature type="region of interest" description="Disordered" evidence="1">
    <location>
        <begin position="551"/>
        <end position="651"/>
    </location>
</feature>
<feature type="region of interest" description="Disordered" evidence="1">
    <location>
        <begin position="100"/>
        <end position="165"/>
    </location>
</feature>
<dbReference type="InterPro" id="IPR051710">
    <property type="entry name" value="Phosphatase_SH3-domain"/>
</dbReference>
<reference evidence="2 3" key="1">
    <citation type="submission" date="2017-04" db="EMBL/GenBank/DDBJ databases">
        <title>Draft genome sequence of Marssonina coronaria NL1: causal agent of apple blotch.</title>
        <authorList>
            <person name="Cheng Q."/>
        </authorList>
    </citation>
    <scope>NUCLEOTIDE SEQUENCE [LARGE SCALE GENOMIC DNA]</scope>
    <source>
        <strain evidence="2 3">NL1</strain>
    </source>
</reference>